<sequence length="130" mass="15273">MTDFEQRLINSRLEDPQVTNSDEFLTRLHNRISESEENKRTVTASIMMLIVVSVLTMTQFGAPIIESDYFYYTDETDMIFETDFWIMSGDSLDAHESYTDDLAYFLLQEGNFWETVDLLNELELEEEITL</sequence>
<dbReference type="EMBL" id="UINC01115993">
    <property type="protein sequence ID" value="SVC87416.1"/>
    <property type="molecule type" value="Genomic_DNA"/>
</dbReference>
<evidence type="ECO:0000313" key="1">
    <source>
        <dbReference type="EMBL" id="SVC87416.1"/>
    </source>
</evidence>
<accession>A0A382QPP7</accession>
<organism evidence="1">
    <name type="scientific">marine metagenome</name>
    <dbReference type="NCBI Taxonomy" id="408172"/>
    <lineage>
        <taxon>unclassified sequences</taxon>
        <taxon>metagenomes</taxon>
        <taxon>ecological metagenomes</taxon>
    </lineage>
</organism>
<reference evidence="1" key="1">
    <citation type="submission" date="2018-05" db="EMBL/GenBank/DDBJ databases">
        <authorList>
            <person name="Lanie J.A."/>
            <person name="Ng W.-L."/>
            <person name="Kazmierczak K.M."/>
            <person name="Andrzejewski T.M."/>
            <person name="Davidsen T.M."/>
            <person name="Wayne K.J."/>
            <person name="Tettelin H."/>
            <person name="Glass J.I."/>
            <person name="Rusch D."/>
            <person name="Podicherti R."/>
            <person name="Tsui H.-C.T."/>
            <person name="Winkler M.E."/>
        </authorList>
    </citation>
    <scope>NUCLEOTIDE SEQUENCE</scope>
</reference>
<name>A0A382QPP7_9ZZZZ</name>
<gene>
    <name evidence="1" type="ORF">METZ01_LOCUS340270</name>
</gene>
<dbReference type="AlphaFoldDB" id="A0A382QPP7"/>
<protein>
    <submittedName>
        <fullName evidence="1">Uncharacterized protein</fullName>
    </submittedName>
</protein>
<proteinExistence type="predicted"/>